<sequence>MNLLEELKKYKPYNEQEERDKEVMIKFIDTFDDVLTRNNEIAHFTASSWVLNKEGTKVLMIYHNIYDSWSWTGGHTDGEEDLLNVALREVKEETGIKNIKPIKEDIFSIETITVDGHIKNGKYVSSHLHMNVTYLLQASENEELFVKPDENSGVMWVDIDKSIDKSNEPWMKGIYIKLNEKLER</sequence>
<dbReference type="SUPFAM" id="SSF55811">
    <property type="entry name" value="Nudix"/>
    <property type="match status" value="1"/>
</dbReference>
<dbReference type="InterPro" id="IPR015797">
    <property type="entry name" value="NUDIX_hydrolase-like_dom_sf"/>
</dbReference>
<dbReference type="PROSITE" id="PS00893">
    <property type="entry name" value="NUDIX_BOX"/>
    <property type="match status" value="1"/>
</dbReference>
<reference evidence="5" key="1">
    <citation type="journal article" date="2019" name="Int. J. Syst. Evol. Microbiol.">
        <title>The Global Catalogue of Microorganisms (GCM) 10K type strain sequencing project: providing services to taxonomists for standard genome sequencing and annotation.</title>
        <authorList>
            <consortium name="The Broad Institute Genomics Platform"/>
            <consortium name="The Broad Institute Genome Sequencing Center for Infectious Disease"/>
            <person name="Wu L."/>
            <person name="Ma J."/>
        </authorList>
    </citation>
    <scope>NUCLEOTIDE SEQUENCE [LARGE SCALE GENOMIC DNA]</scope>
    <source>
        <strain evidence="5">JCM 1407</strain>
    </source>
</reference>
<dbReference type="Gene3D" id="3.90.79.10">
    <property type="entry name" value="Nucleoside Triphosphate Pyrophosphohydrolase"/>
    <property type="match status" value="1"/>
</dbReference>
<gene>
    <name evidence="4" type="ORF">GCM10008906_25520</name>
</gene>
<comment type="similarity">
    <text evidence="1">Belongs to the Nudix hydrolase family.</text>
</comment>
<protein>
    <submittedName>
        <fullName evidence="4">NUDIX hydrolase</fullName>
    </submittedName>
</protein>
<feature type="domain" description="Nudix hydrolase" evidence="3">
    <location>
        <begin position="41"/>
        <end position="182"/>
    </location>
</feature>
<dbReference type="Pfam" id="PF00293">
    <property type="entry name" value="NUDIX"/>
    <property type="match status" value="1"/>
</dbReference>
<dbReference type="InterPro" id="IPR000086">
    <property type="entry name" value="NUDIX_hydrolase_dom"/>
</dbReference>
<evidence type="ECO:0000256" key="1">
    <source>
        <dbReference type="ARBA" id="ARBA00005582"/>
    </source>
</evidence>
<dbReference type="RefSeq" id="WP_343762036.1">
    <property type="nucleotide sequence ID" value="NZ_BAAACG010000010.1"/>
</dbReference>
<dbReference type="CDD" id="cd03674">
    <property type="entry name" value="NUDIX_Hydrolase"/>
    <property type="match status" value="1"/>
</dbReference>
<name>A0ABP3UY54_9CLOT</name>
<evidence type="ECO:0000313" key="5">
    <source>
        <dbReference type="Proteomes" id="UP001501510"/>
    </source>
</evidence>
<evidence type="ECO:0000259" key="3">
    <source>
        <dbReference type="PROSITE" id="PS51462"/>
    </source>
</evidence>
<dbReference type="PROSITE" id="PS51462">
    <property type="entry name" value="NUDIX"/>
    <property type="match status" value="1"/>
</dbReference>
<evidence type="ECO:0000256" key="2">
    <source>
        <dbReference type="ARBA" id="ARBA00022801"/>
    </source>
</evidence>
<dbReference type="Proteomes" id="UP001501510">
    <property type="component" value="Unassembled WGS sequence"/>
</dbReference>
<dbReference type="PANTHER" id="PTHR43736">
    <property type="entry name" value="ADP-RIBOSE PYROPHOSPHATASE"/>
    <property type="match status" value="1"/>
</dbReference>
<accession>A0ABP3UY54</accession>
<dbReference type="InterPro" id="IPR020084">
    <property type="entry name" value="NUDIX_hydrolase_CS"/>
</dbReference>
<keyword evidence="5" id="KW-1185">Reference proteome</keyword>
<comment type="caution">
    <text evidence="4">The sequence shown here is derived from an EMBL/GenBank/DDBJ whole genome shotgun (WGS) entry which is preliminary data.</text>
</comment>
<proteinExistence type="inferred from homology"/>
<dbReference type="EMBL" id="BAAACG010000010">
    <property type="protein sequence ID" value="GAA0742688.1"/>
    <property type="molecule type" value="Genomic_DNA"/>
</dbReference>
<organism evidence="4 5">
    <name type="scientific">Clostridium oceanicum</name>
    <dbReference type="NCBI Taxonomy" id="1543"/>
    <lineage>
        <taxon>Bacteria</taxon>
        <taxon>Bacillati</taxon>
        <taxon>Bacillota</taxon>
        <taxon>Clostridia</taxon>
        <taxon>Eubacteriales</taxon>
        <taxon>Clostridiaceae</taxon>
        <taxon>Clostridium</taxon>
    </lineage>
</organism>
<evidence type="ECO:0000313" key="4">
    <source>
        <dbReference type="EMBL" id="GAA0742688.1"/>
    </source>
</evidence>
<keyword evidence="2 4" id="KW-0378">Hydrolase</keyword>
<dbReference type="GO" id="GO:0016787">
    <property type="term" value="F:hydrolase activity"/>
    <property type="evidence" value="ECO:0007669"/>
    <property type="project" value="UniProtKB-KW"/>
</dbReference>
<dbReference type="PANTHER" id="PTHR43736:SF1">
    <property type="entry name" value="DIHYDRONEOPTERIN TRIPHOSPHATE DIPHOSPHATASE"/>
    <property type="match status" value="1"/>
</dbReference>